<sequence length="231" mass="26234">MFINTDSGLCMNCDEGQYFDRVSMSCQLCGSSCAYDCIHQPSCFNCPEDQFLDLETLSCVDICDTKKISVKSEHLNLNKVCKNPSIFIDHFSSEVLELGTRAYPYRTMKSASAEVINQYSNTSIEISIYTKDTYVETDTFYAYNMSSVKILSHPDYQTIHKRALLCLTSEVQEGISKKARYHLLKSTDAPSQSKRSLQGYHYLDGEFVYGKKVGFTITSTNFEMNGVDLWN</sequence>
<evidence type="ECO:0000313" key="1">
    <source>
        <dbReference type="EMBL" id="CAI2360922.1"/>
    </source>
</evidence>
<organism evidence="1 2">
    <name type="scientific">Euplotes crassus</name>
    <dbReference type="NCBI Taxonomy" id="5936"/>
    <lineage>
        <taxon>Eukaryota</taxon>
        <taxon>Sar</taxon>
        <taxon>Alveolata</taxon>
        <taxon>Ciliophora</taxon>
        <taxon>Intramacronucleata</taxon>
        <taxon>Spirotrichea</taxon>
        <taxon>Hypotrichia</taxon>
        <taxon>Euplotida</taxon>
        <taxon>Euplotidae</taxon>
        <taxon>Moneuplotes</taxon>
    </lineage>
</organism>
<dbReference type="EMBL" id="CAMPGE010002117">
    <property type="protein sequence ID" value="CAI2360922.1"/>
    <property type="molecule type" value="Genomic_DNA"/>
</dbReference>
<comment type="caution">
    <text evidence="1">The sequence shown here is derived from an EMBL/GenBank/DDBJ whole genome shotgun (WGS) entry which is preliminary data.</text>
</comment>
<protein>
    <submittedName>
        <fullName evidence="1">Uncharacterized protein</fullName>
    </submittedName>
</protein>
<keyword evidence="2" id="KW-1185">Reference proteome</keyword>
<dbReference type="AlphaFoldDB" id="A0AAD1U5M1"/>
<name>A0AAD1U5M1_EUPCR</name>
<proteinExistence type="predicted"/>
<dbReference type="InterPro" id="IPR009030">
    <property type="entry name" value="Growth_fac_rcpt_cys_sf"/>
</dbReference>
<evidence type="ECO:0000313" key="2">
    <source>
        <dbReference type="Proteomes" id="UP001295684"/>
    </source>
</evidence>
<dbReference type="Proteomes" id="UP001295684">
    <property type="component" value="Unassembled WGS sequence"/>
</dbReference>
<dbReference type="SUPFAM" id="SSF57184">
    <property type="entry name" value="Growth factor receptor domain"/>
    <property type="match status" value="1"/>
</dbReference>
<accession>A0AAD1U5M1</accession>
<gene>
    <name evidence="1" type="ORF">ECRASSUSDP1_LOCUS2230</name>
</gene>
<reference evidence="1" key="1">
    <citation type="submission" date="2023-07" db="EMBL/GenBank/DDBJ databases">
        <authorList>
            <consortium name="AG Swart"/>
            <person name="Singh M."/>
            <person name="Singh A."/>
            <person name="Seah K."/>
            <person name="Emmerich C."/>
        </authorList>
    </citation>
    <scope>NUCLEOTIDE SEQUENCE</scope>
    <source>
        <strain evidence="1">DP1</strain>
    </source>
</reference>